<protein>
    <submittedName>
        <fullName evidence="4">DUF3380 domain-containing protein</fullName>
    </submittedName>
</protein>
<keyword evidence="5" id="KW-1185">Reference proteome</keyword>
<evidence type="ECO:0000313" key="4">
    <source>
        <dbReference type="EMBL" id="QSQ20768.1"/>
    </source>
</evidence>
<feature type="transmembrane region" description="Helical" evidence="1">
    <location>
        <begin position="529"/>
        <end position="547"/>
    </location>
</feature>
<dbReference type="SUPFAM" id="SSF47090">
    <property type="entry name" value="PGBD-like"/>
    <property type="match status" value="1"/>
</dbReference>
<evidence type="ECO:0000259" key="3">
    <source>
        <dbReference type="Pfam" id="PF11860"/>
    </source>
</evidence>
<organism evidence="4 5">
    <name type="scientific">Pyxidicoccus parkwayensis</name>
    <dbReference type="NCBI Taxonomy" id="2813578"/>
    <lineage>
        <taxon>Bacteria</taxon>
        <taxon>Pseudomonadati</taxon>
        <taxon>Myxococcota</taxon>
        <taxon>Myxococcia</taxon>
        <taxon>Myxococcales</taxon>
        <taxon>Cystobacterineae</taxon>
        <taxon>Myxococcaceae</taxon>
        <taxon>Pyxidicoccus</taxon>
    </lineage>
</organism>
<keyword evidence="1" id="KW-1133">Transmembrane helix</keyword>
<proteinExistence type="predicted"/>
<dbReference type="EMBL" id="CP071090">
    <property type="protein sequence ID" value="QSQ20768.1"/>
    <property type="molecule type" value="Genomic_DNA"/>
</dbReference>
<reference evidence="4 5" key="1">
    <citation type="submission" date="2021-02" db="EMBL/GenBank/DDBJ databases">
        <title>De Novo genome assembly of isolated myxobacteria.</title>
        <authorList>
            <person name="Stevens D.C."/>
        </authorList>
    </citation>
    <scope>NUCLEOTIDE SEQUENCE [LARGE SCALE GENOMIC DNA]</scope>
    <source>
        <strain evidence="5">SCPEA02</strain>
    </source>
</reference>
<accession>A0ABX7NXF6</accession>
<feature type="domain" description="N-acetylmuramidase" evidence="3">
    <location>
        <begin position="7"/>
        <end position="168"/>
    </location>
</feature>
<evidence type="ECO:0000256" key="1">
    <source>
        <dbReference type="SAM" id="Phobius"/>
    </source>
</evidence>
<dbReference type="Gene3D" id="1.10.101.10">
    <property type="entry name" value="PGBD-like superfamily/PGBD"/>
    <property type="match status" value="1"/>
</dbReference>
<dbReference type="Pfam" id="PF01471">
    <property type="entry name" value="PG_binding_1"/>
    <property type="match status" value="1"/>
</dbReference>
<evidence type="ECO:0000313" key="5">
    <source>
        <dbReference type="Proteomes" id="UP000662747"/>
    </source>
</evidence>
<feature type="domain" description="Peptidoglycan binding-like" evidence="2">
    <location>
        <begin position="177"/>
        <end position="230"/>
    </location>
</feature>
<dbReference type="InterPro" id="IPR036366">
    <property type="entry name" value="PGBDSf"/>
</dbReference>
<dbReference type="Pfam" id="PF11860">
    <property type="entry name" value="Muramidase"/>
    <property type="match status" value="1"/>
</dbReference>
<dbReference type="InterPro" id="IPR036365">
    <property type="entry name" value="PGBD-like_sf"/>
</dbReference>
<dbReference type="Proteomes" id="UP000662747">
    <property type="component" value="Chromosome"/>
</dbReference>
<feature type="transmembrane region" description="Helical" evidence="1">
    <location>
        <begin position="494"/>
        <end position="517"/>
    </location>
</feature>
<dbReference type="InterPro" id="IPR024408">
    <property type="entry name" value="Muramidase"/>
</dbReference>
<dbReference type="InterPro" id="IPR002477">
    <property type="entry name" value="Peptidoglycan-bd-like"/>
</dbReference>
<dbReference type="RefSeq" id="WP_206722348.1">
    <property type="nucleotide sequence ID" value="NZ_CP071090.1"/>
</dbReference>
<gene>
    <name evidence="4" type="ORF">JY651_36895</name>
</gene>
<evidence type="ECO:0000259" key="2">
    <source>
        <dbReference type="Pfam" id="PF01471"/>
    </source>
</evidence>
<keyword evidence="1" id="KW-0812">Transmembrane</keyword>
<name>A0ABX7NXF6_9BACT</name>
<sequence>MSVHAVELWTVLQVETRGCGYFADRRPIILFERHIFSKRTKGRFDAQAPDISNPKAGGYAGGVAEYERLEKAMALDSSAALSSASWGLGQVMGFHAADLGYGTVEQFVERMMASEDEQFGALAAFIEKNGLVKALTNHDWASFAKSYNGPAYEKNQYDKKLAQAYQRLSTQAAPDLNVREGQMRLMFLGFEPGTPDGAMGSHTKAALKKFQAQQQLPITAEFDAATMDALRKQQALLPRSDGVTAVATPPVAVPVLTAAPAAAPAPAPAVSAPATAPAQTSSPVAPATALAPMSAPAASAPAFAASPPASTSAITVSPASAPLAAPATPSTAITAPAASAAAPVTAITAPAASAAAPGTTITAPAWRLAPRDSPGTAATLEPLPSFATVPVLEQAPPLPEPLGTQLRERLTQPLDAEVQAELSRVLILRGRVAPELGTPAMETLELCVTALLADKPNLSFATNTRQRIAAELKDRIYPLRPMPILRSPSPAMQVVLGLLLHLVISHTVTTIVEHFITDEAKTLGIPLRMILLAGSCGAIGGAVSLLMRLGDFEKLRGASRLSMVMQGFFKPLVGSYCAIFGLALMKSGVIPLQTGSQDTALFLHMSVAFLLGFSERLAQDLFIRAGEGLTSVGTNRS</sequence>
<feature type="transmembrane region" description="Helical" evidence="1">
    <location>
        <begin position="568"/>
        <end position="589"/>
    </location>
</feature>
<keyword evidence="1" id="KW-0472">Membrane</keyword>